<gene>
    <name evidence="1" type="ORF">IWW36_005929</name>
</gene>
<organism evidence="1 2">
    <name type="scientific">Coemansia brasiliensis</name>
    <dbReference type="NCBI Taxonomy" id="2650707"/>
    <lineage>
        <taxon>Eukaryota</taxon>
        <taxon>Fungi</taxon>
        <taxon>Fungi incertae sedis</taxon>
        <taxon>Zoopagomycota</taxon>
        <taxon>Kickxellomycotina</taxon>
        <taxon>Kickxellomycetes</taxon>
        <taxon>Kickxellales</taxon>
        <taxon>Kickxellaceae</taxon>
        <taxon>Coemansia</taxon>
    </lineage>
</organism>
<sequence length="76" mass="8832">MSEYEHVEGESDGKCTHEKIIDIDEKESIYNIKLDAMILFEVEGYDEYMLLKDEGGQITRIDDKEENAEVDENNTI</sequence>
<accession>A0A9W8LWL3</accession>
<dbReference type="AlphaFoldDB" id="A0A9W8LWL3"/>
<evidence type="ECO:0000313" key="2">
    <source>
        <dbReference type="Proteomes" id="UP001139887"/>
    </source>
</evidence>
<protein>
    <submittedName>
        <fullName evidence="1">Uncharacterized protein</fullName>
    </submittedName>
</protein>
<proteinExistence type="predicted"/>
<keyword evidence="2" id="KW-1185">Reference proteome</keyword>
<evidence type="ECO:0000313" key="1">
    <source>
        <dbReference type="EMBL" id="KAJ2842379.1"/>
    </source>
</evidence>
<reference evidence="1" key="1">
    <citation type="submission" date="2022-07" db="EMBL/GenBank/DDBJ databases">
        <title>Phylogenomic reconstructions and comparative analyses of Kickxellomycotina fungi.</title>
        <authorList>
            <person name="Reynolds N.K."/>
            <person name="Stajich J.E."/>
            <person name="Barry K."/>
            <person name="Grigoriev I.V."/>
            <person name="Crous P."/>
            <person name="Smith M.E."/>
        </authorList>
    </citation>
    <scope>NUCLEOTIDE SEQUENCE</scope>
    <source>
        <strain evidence="1">NRRL 1566</strain>
    </source>
</reference>
<feature type="non-terminal residue" evidence="1">
    <location>
        <position position="76"/>
    </location>
</feature>
<comment type="caution">
    <text evidence="1">The sequence shown here is derived from an EMBL/GenBank/DDBJ whole genome shotgun (WGS) entry which is preliminary data.</text>
</comment>
<name>A0A9W8LWL3_9FUNG</name>
<dbReference type="EMBL" id="JANBUW010001796">
    <property type="protein sequence ID" value="KAJ2842379.1"/>
    <property type="molecule type" value="Genomic_DNA"/>
</dbReference>
<dbReference type="Proteomes" id="UP001139887">
    <property type="component" value="Unassembled WGS sequence"/>
</dbReference>